<keyword evidence="1" id="KW-1133">Transmembrane helix</keyword>
<name>A0A9X0MK82_BACCE</name>
<reference evidence="2 3" key="1">
    <citation type="submission" date="2015-12" db="EMBL/GenBank/DDBJ databases">
        <title>Bacillus cereus Group isolate.</title>
        <authorList>
            <person name="Kovac J."/>
        </authorList>
    </citation>
    <scope>NUCLEOTIDE SEQUENCE [LARGE SCALE GENOMIC DNA]</scope>
    <source>
        <strain evidence="2 3">FSL K6-0073</strain>
    </source>
</reference>
<evidence type="ECO:0000313" key="2">
    <source>
        <dbReference type="EMBL" id="KXY51337.1"/>
    </source>
</evidence>
<feature type="transmembrane region" description="Helical" evidence="1">
    <location>
        <begin position="12"/>
        <end position="32"/>
    </location>
</feature>
<proteinExistence type="predicted"/>
<keyword evidence="1" id="KW-0472">Membrane</keyword>
<evidence type="ECO:0000313" key="3">
    <source>
        <dbReference type="Proteomes" id="UP000075476"/>
    </source>
</evidence>
<protein>
    <submittedName>
        <fullName evidence="2">Uncharacterized protein</fullName>
    </submittedName>
</protein>
<feature type="transmembrane region" description="Helical" evidence="1">
    <location>
        <begin position="78"/>
        <end position="98"/>
    </location>
</feature>
<evidence type="ECO:0000256" key="1">
    <source>
        <dbReference type="SAM" id="Phobius"/>
    </source>
</evidence>
<accession>A0A9X0MK82</accession>
<dbReference type="EMBL" id="LOMO01000001">
    <property type="protein sequence ID" value="KXY51337.1"/>
    <property type="molecule type" value="Genomic_DNA"/>
</dbReference>
<organism evidence="2 3">
    <name type="scientific">Bacillus cereus</name>
    <dbReference type="NCBI Taxonomy" id="1396"/>
    <lineage>
        <taxon>Bacteria</taxon>
        <taxon>Bacillati</taxon>
        <taxon>Bacillota</taxon>
        <taxon>Bacilli</taxon>
        <taxon>Bacillales</taxon>
        <taxon>Bacillaceae</taxon>
        <taxon>Bacillus</taxon>
        <taxon>Bacillus cereus group</taxon>
    </lineage>
</organism>
<dbReference type="AlphaFoldDB" id="A0A9X0MK82"/>
<sequence>MLTSRINKRDIIFWTEIISVFFSILLIIIYFIYKDKTIFSVTFIGTILFWGCIKGILGMNKLKTEKSPFKKERAKHHIYEAVWILAGMLPICFFIIYFI</sequence>
<feature type="transmembrane region" description="Helical" evidence="1">
    <location>
        <begin position="38"/>
        <end position="57"/>
    </location>
</feature>
<comment type="caution">
    <text evidence="2">The sequence shown here is derived from an EMBL/GenBank/DDBJ whole genome shotgun (WGS) entry which is preliminary data.</text>
</comment>
<keyword evidence="1" id="KW-0812">Transmembrane</keyword>
<gene>
    <name evidence="2" type="ORF">AT268_33190</name>
</gene>
<dbReference type="Proteomes" id="UP000075476">
    <property type="component" value="Unassembled WGS sequence"/>
</dbReference>